<keyword evidence="2" id="KW-1185">Reference proteome</keyword>
<protein>
    <submittedName>
        <fullName evidence="1">Uncharacterized protein</fullName>
    </submittedName>
</protein>
<sequence length="172" mass="19724">MHIACCAKKKTQRRLIDAVDSRQNTPLHLAAAKSRRITKYLLEHGANALRVNHRNQTSLAVHILTTKRDDPLITEMLLQHKTDPNGSLGNSTLLHKAVDLKFFVIAYRLVRYGARLDAKDELGCLVFEKCRPEDPPPTLRQDFVSTMWVPNTARKNCMSCLHTECICYWRRS</sequence>
<evidence type="ECO:0000313" key="1">
    <source>
        <dbReference type="EMBL" id="KAI9908025.1"/>
    </source>
</evidence>
<proteinExistence type="predicted"/>
<organism evidence="1 2">
    <name type="scientific">Peronosclerospora sorghi</name>
    <dbReference type="NCBI Taxonomy" id="230839"/>
    <lineage>
        <taxon>Eukaryota</taxon>
        <taxon>Sar</taxon>
        <taxon>Stramenopiles</taxon>
        <taxon>Oomycota</taxon>
        <taxon>Peronosporomycetes</taxon>
        <taxon>Peronosporales</taxon>
        <taxon>Peronosporaceae</taxon>
        <taxon>Peronosclerospora</taxon>
    </lineage>
</organism>
<evidence type="ECO:0000313" key="2">
    <source>
        <dbReference type="Proteomes" id="UP001163321"/>
    </source>
</evidence>
<reference evidence="1 2" key="1">
    <citation type="journal article" date="2022" name="bioRxiv">
        <title>The genome of the oomycete Peronosclerospora sorghi, a cosmopolitan pathogen of maize and sorghum, is inflated with dispersed pseudogenes.</title>
        <authorList>
            <person name="Fletcher K."/>
            <person name="Martin F."/>
            <person name="Isakeit T."/>
            <person name="Cavanaugh K."/>
            <person name="Magill C."/>
            <person name="Michelmore R."/>
        </authorList>
    </citation>
    <scope>NUCLEOTIDE SEQUENCE [LARGE SCALE GENOMIC DNA]</scope>
    <source>
        <strain evidence="1">P6</strain>
    </source>
</reference>
<accession>A0ACC0VNV9</accession>
<comment type="caution">
    <text evidence="1">The sequence shown here is derived from an EMBL/GenBank/DDBJ whole genome shotgun (WGS) entry which is preliminary data.</text>
</comment>
<gene>
    <name evidence="1" type="ORF">PsorP6_016492</name>
</gene>
<dbReference type="Proteomes" id="UP001163321">
    <property type="component" value="Chromosome 8"/>
</dbReference>
<dbReference type="EMBL" id="CM047587">
    <property type="protein sequence ID" value="KAI9908025.1"/>
    <property type="molecule type" value="Genomic_DNA"/>
</dbReference>
<name>A0ACC0VNV9_9STRA</name>